<protein>
    <recommendedName>
        <fullName evidence="1">RNA-directed DNA polymerase</fullName>
        <ecNumber evidence="1">2.7.7.49</ecNumber>
    </recommendedName>
</protein>
<evidence type="ECO:0000256" key="5">
    <source>
        <dbReference type="ARBA" id="ARBA00022759"/>
    </source>
</evidence>
<dbReference type="Pfam" id="PF08284">
    <property type="entry name" value="RVP_2"/>
    <property type="match status" value="1"/>
</dbReference>
<dbReference type="EC" id="2.7.7.49" evidence="1"/>
<evidence type="ECO:0000256" key="7">
    <source>
        <dbReference type="ARBA" id="ARBA00022918"/>
    </source>
</evidence>
<dbReference type="GO" id="GO:0015074">
    <property type="term" value="P:DNA integration"/>
    <property type="evidence" value="ECO:0007669"/>
    <property type="project" value="InterPro"/>
</dbReference>
<feature type="compositionally biased region" description="Polar residues" evidence="9">
    <location>
        <begin position="208"/>
        <end position="222"/>
    </location>
</feature>
<dbReference type="FunFam" id="3.30.70.270:FF:000020">
    <property type="entry name" value="Transposon Tf2-6 polyprotein-like Protein"/>
    <property type="match status" value="1"/>
</dbReference>
<keyword evidence="2" id="KW-0808">Transferase</keyword>
<dbReference type="FunFam" id="3.10.20.370:FF:000001">
    <property type="entry name" value="Retrovirus-related Pol polyprotein from transposon 17.6-like protein"/>
    <property type="match status" value="1"/>
</dbReference>
<dbReference type="GO" id="GO:0006508">
    <property type="term" value="P:proteolysis"/>
    <property type="evidence" value="ECO:0007669"/>
    <property type="project" value="InterPro"/>
</dbReference>
<dbReference type="InterPro" id="IPR001584">
    <property type="entry name" value="Integrase_cat-core"/>
</dbReference>
<dbReference type="GO" id="GO:0003964">
    <property type="term" value="F:RNA-directed DNA polymerase activity"/>
    <property type="evidence" value="ECO:0007669"/>
    <property type="project" value="UniProtKB-KW"/>
</dbReference>
<dbReference type="PROSITE" id="PS50994">
    <property type="entry name" value="INTEGRASE"/>
    <property type="match status" value="1"/>
</dbReference>
<evidence type="ECO:0000256" key="1">
    <source>
        <dbReference type="ARBA" id="ARBA00012493"/>
    </source>
</evidence>
<dbReference type="GO" id="GO:0003676">
    <property type="term" value="F:nucleic acid binding"/>
    <property type="evidence" value="ECO:0007669"/>
    <property type="project" value="InterPro"/>
</dbReference>
<accession>Q7XX57</accession>
<dbReference type="Proteomes" id="UP000000763">
    <property type="component" value="Chromosome 4"/>
</dbReference>
<dbReference type="SUPFAM" id="SSF50630">
    <property type="entry name" value="Acid proteases"/>
    <property type="match status" value="1"/>
</dbReference>
<feature type="region of interest" description="Disordered" evidence="9">
    <location>
        <begin position="1415"/>
        <end position="1460"/>
    </location>
</feature>
<keyword evidence="5" id="KW-0255">Endonuclease</keyword>
<evidence type="ECO:0000313" key="13">
    <source>
        <dbReference type="Proteomes" id="UP000000763"/>
    </source>
</evidence>
<dbReference type="Gene3D" id="3.30.70.270">
    <property type="match status" value="2"/>
</dbReference>
<dbReference type="Pfam" id="PF00078">
    <property type="entry name" value="RVT_1"/>
    <property type="match status" value="1"/>
</dbReference>
<keyword evidence="7" id="KW-0695">RNA-directed DNA polymerase</keyword>
<keyword evidence="6" id="KW-0378">Hydrolase</keyword>
<evidence type="ECO:0000259" key="11">
    <source>
        <dbReference type="PROSITE" id="PS50994"/>
    </source>
</evidence>
<keyword evidence="8" id="KW-0175">Coiled coil</keyword>
<feature type="compositionally biased region" description="Low complexity" evidence="9">
    <location>
        <begin position="1310"/>
        <end position="1321"/>
    </location>
</feature>
<dbReference type="EMBL" id="AL663004">
    <property type="protein sequence ID" value="CAD39728.2"/>
    <property type="molecule type" value="Genomic_DNA"/>
</dbReference>
<dbReference type="Pfam" id="PF03732">
    <property type="entry name" value="Retrotrans_gag"/>
    <property type="match status" value="1"/>
</dbReference>
<dbReference type="GO" id="GO:0004519">
    <property type="term" value="F:endonuclease activity"/>
    <property type="evidence" value="ECO:0007669"/>
    <property type="project" value="UniProtKB-KW"/>
</dbReference>
<evidence type="ECO:0000256" key="2">
    <source>
        <dbReference type="ARBA" id="ARBA00022679"/>
    </source>
</evidence>
<reference evidence="13" key="2">
    <citation type="journal article" date="2008" name="Nucleic Acids Res.">
        <title>The rice annotation project database (RAP-DB): 2008 update.</title>
        <authorList>
            <consortium name="The rice annotation project (RAP)"/>
        </authorList>
    </citation>
    <scope>GENOME REANNOTATION</scope>
    <source>
        <strain evidence="13">cv. Nipponbare</strain>
    </source>
</reference>
<evidence type="ECO:0000256" key="6">
    <source>
        <dbReference type="ARBA" id="ARBA00022801"/>
    </source>
</evidence>
<keyword evidence="3" id="KW-0548">Nucleotidyltransferase</keyword>
<dbReference type="InterPro" id="IPR041373">
    <property type="entry name" value="RT_RNaseH"/>
</dbReference>
<proteinExistence type="predicted"/>
<dbReference type="CDD" id="cd09274">
    <property type="entry name" value="RNase_HI_RT_Ty3"/>
    <property type="match status" value="1"/>
</dbReference>
<dbReference type="Gene3D" id="3.10.10.10">
    <property type="entry name" value="HIV Type 1 Reverse Transcriptase, subunit A, domain 1"/>
    <property type="match status" value="1"/>
</dbReference>
<dbReference type="InterPro" id="IPR043128">
    <property type="entry name" value="Rev_trsase/Diguanyl_cyclase"/>
</dbReference>
<dbReference type="SUPFAM" id="SSF56672">
    <property type="entry name" value="DNA/RNA polymerases"/>
    <property type="match status" value="1"/>
</dbReference>
<organism evidence="12 13">
    <name type="scientific">Oryza sativa subsp. japonica</name>
    <name type="common">Rice</name>
    <dbReference type="NCBI Taxonomy" id="39947"/>
    <lineage>
        <taxon>Eukaryota</taxon>
        <taxon>Viridiplantae</taxon>
        <taxon>Streptophyta</taxon>
        <taxon>Embryophyta</taxon>
        <taxon>Tracheophyta</taxon>
        <taxon>Spermatophyta</taxon>
        <taxon>Magnoliopsida</taxon>
        <taxon>Liliopsida</taxon>
        <taxon>Poales</taxon>
        <taxon>Poaceae</taxon>
        <taxon>BOP clade</taxon>
        <taxon>Oryzoideae</taxon>
        <taxon>Oryzeae</taxon>
        <taxon>Oryzinae</taxon>
        <taxon>Oryza</taxon>
        <taxon>Oryza sativa</taxon>
    </lineage>
</organism>
<reference evidence="13" key="1">
    <citation type="journal article" date="2005" name="Nature">
        <title>The map-based sequence of the rice genome.</title>
        <authorList>
            <consortium name="International rice genome sequencing project (IRGSP)"/>
            <person name="Matsumoto T."/>
            <person name="Wu J."/>
            <person name="Kanamori H."/>
            <person name="Katayose Y."/>
            <person name="Fujisawa M."/>
            <person name="Namiki N."/>
            <person name="Mizuno H."/>
            <person name="Yamamoto K."/>
            <person name="Antonio B.A."/>
            <person name="Baba T."/>
            <person name="Sakata K."/>
            <person name="Nagamura Y."/>
            <person name="Aoki H."/>
            <person name="Arikawa K."/>
            <person name="Arita K."/>
            <person name="Bito T."/>
            <person name="Chiden Y."/>
            <person name="Fujitsuka N."/>
            <person name="Fukunaka R."/>
            <person name="Hamada M."/>
            <person name="Harada C."/>
            <person name="Hayashi A."/>
            <person name="Hijishita S."/>
            <person name="Honda M."/>
            <person name="Hosokawa S."/>
            <person name="Ichikawa Y."/>
            <person name="Idonuma A."/>
            <person name="Iijima M."/>
            <person name="Ikeda M."/>
            <person name="Ikeno M."/>
            <person name="Ito K."/>
            <person name="Ito S."/>
            <person name="Ito T."/>
            <person name="Ito Y."/>
            <person name="Ito Y."/>
            <person name="Iwabuchi A."/>
            <person name="Kamiya K."/>
            <person name="Karasawa W."/>
            <person name="Kurita K."/>
            <person name="Katagiri S."/>
            <person name="Kikuta A."/>
            <person name="Kobayashi H."/>
            <person name="Kobayashi N."/>
            <person name="Machita K."/>
            <person name="Maehara T."/>
            <person name="Masukawa M."/>
            <person name="Mizubayashi T."/>
            <person name="Mukai Y."/>
            <person name="Nagasaki H."/>
            <person name="Nagata Y."/>
            <person name="Naito S."/>
            <person name="Nakashima M."/>
            <person name="Nakama Y."/>
            <person name="Nakamichi Y."/>
            <person name="Nakamura M."/>
            <person name="Meguro A."/>
            <person name="Negishi M."/>
            <person name="Ohta I."/>
            <person name="Ohta T."/>
            <person name="Okamoto M."/>
            <person name="Ono N."/>
            <person name="Saji S."/>
            <person name="Sakaguchi M."/>
            <person name="Sakai K."/>
            <person name="Shibata M."/>
            <person name="Shimokawa T."/>
            <person name="Song J."/>
            <person name="Takazaki Y."/>
            <person name="Terasawa K."/>
            <person name="Tsugane M."/>
            <person name="Tsuji K."/>
            <person name="Ueda S."/>
            <person name="Waki K."/>
            <person name="Yamagata H."/>
            <person name="Yamamoto M."/>
            <person name="Yamamoto S."/>
            <person name="Yamane H."/>
            <person name="Yoshiki S."/>
            <person name="Yoshihara R."/>
            <person name="Yukawa K."/>
            <person name="Zhong H."/>
            <person name="Yano M."/>
            <person name="Yuan Q."/>
            <person name="Ouyang S."/>
            <person name="Liu J."/>
            <person name="Jones K.M."/>
            <person name="Gansberger K."/>
            <person name="Moffat K."/>
            <person name="Hill J."/>
            <person name="Bera J."/>
            <person name="Fadrosh D."/>
            <person name="Jin S."/>
            <person name="Johri S."/>
            <person name="Kim M."/>
            <person name="Overton L."/>
            <person name="Reardon M."/>
            <person name="Tsitrin T."/>
            <person name="Vuong H."/>
            <person name="Weaver B."/>
            <person name="Ciecko A."/>
            <person name="Tallon L."/>
            <person name="Jackson J."/>
            <person name="Pai G."/>
            <person name="Aken S.V."/>
            <person name="Utterback T."/>
            <person name="Reidmuller S."/>
            <person name="Feldblyum T."/>
            <person name="Hsiao J."/>
            <person name="Zismann V."/>
            <person name="Iobst S."/>
            <person name="de Vazeille A.R."/>
            <person name="Buell C.R."/>
            <person name="Ying K."/>
            <person name="Li Y."/>
            <person name="Lu T."/>
            <person name="Huang Y."/>
            <person name="Zhao Q."/>
            <person name="Feng Q."/>
            <person name="Zhang L."/>
            <person name="Zhu J."/>
            <person name="Weng Q."/>
            <person name="Mu J."/>
            <person name="Lu Y."/>
            <person name="Fan D."/>
            <person name="Liu Y."/>
            <person name="Guan J."/>
            <person name="Zhang Y."/>
            <person name="Yu S."/>
            <person name="Liu X."/>
            <person name="Zhang Y."/>
            <person name="Hong G."/>
            <person name="Han B."/>
            <person name="Choisne N."/>
            <person name="Demange N."/>
            <person name="Orjeda G."/>
            <person name="Samain S."/>
            <person name="Cattolico L."/>
            <person name="Pelletier E."/>
            <person name="Couloux A."/>
            <person name="Segurens B."/>
            <person name="Wincker P."/>
            <person name="D'Hont A."/>
            <person name="Scarpelli C."/>
            <person name="Weissenbach J."/>
            <person name="Salanoubat M."/>
            <person name="Quetier F."/>
            <person name="Yu Y."/>
            <person name="Kim H.R."/>
            <person name="Rambo T."/>
            <person name="Currie J."/>
            <person name="Collura K."/>
            <person name="Luo M."/>
            <person name="Yang T."/>
            <person name="Ammiraju J.S.S."/>
            <person name="Engler F."/>
            <person name="Soderlund C."/>
            <person name="Wing R.A."/>
            <person name="Palmer L.E."/>
            <person name="de la Bastide M."/>
            <person name="Spiegel L."/>
            <person name="Nascimento L."/>
            <person name="Zutavern T."/>
            <person name="O'Shaughnessy A."/>
            <person name="Dike S."/>
            <person name="Dedhia N."/>
            <person name="Preston R."/>
            <person name="Balija V."/>
            <person name="McCombie W.R."/>
            <person name="Chow T."/>
            <person name="Chen H."/>
            <person name="Chung M."/>
            <person name="Chen C."/>
            <person name="Shaw J."/>
            <person name="Wu H."/>
            <person name="Hsiao K."/>
            <person name="Chao Y."/>
            <person name="Chu M."/>
            <person name="Cheng C."/>
            <person name="Hour A."/>
            <person name="Lee P."/>
            <person name="Lin S."/>
            <person name="Lin Y."/>
            <person name="Liou J."/>
            <person name="Liu S."/>
            <person name="Hsing Y."/>
            <person name="Raghuvanshi S."/>
            <person name="Mohanty A."/>
            <person name="Bharti A.K."/>
            <person name="Gaur A."/>
            <person name="Gupta V."/>
            <person name="Kumar D."/>
            <person name="Ravi V."/>
            <person name="Vij S."/>
            <person name="Kapur A."/>
            <person name="Khurana P."/>
            <person name="Khurana P."/>
            <person name="Khurana J.P."/>
            <person name="Tyagi A.K."/>
            <person name="Gaikwad K."/>
            <person name="Singh A."/>
            <person name="Dalal V."/>
            <person name="Srivastava S."/>
            <person name="Dixit A."/>
            <person name="Pal A.K."/>
            <person name="Ghazi I.A."/>
            <person name="Yadav M."/>
            <person name="Pandit A."/>
            <person name="Bhargava A."/>
            <person name="Sureshbabu K."/>
            <person name="Batra K."/>
            <person name="Sharma T.R."/>
            <person name="Mohapatra T."/>
            <person name="Singh N.K."/>
            <person name="Messing J."/>
            <person name="Nelson A.B."/>
            <person name="Fuks G."/>
            <person name="Kavchok S."/>
            <person name="Keizer G."/>
            <person name="Linton E."/>
            <person name="Llaca V."/>
            <person name="Song R."/>
            <person name="Tanyolac B."/>
            <person name="Young S."/>
            <person name="Ho-Il K."/>
            <person name="Hahn J.H."/>
            <person name="Sangsakoo G."/>
            <person name="Vanavichit A."/>
            <person name="de Mattos Luiz.A.T."/>
            <person name="Zimmer P.D."/>
            <person name="Malone G."/>
            <person name="Dellagostin O."/>
            <person name="de Oliveira A.C."/>
            <person name="Bevan M."/>
            <person name="Bancroft I."/>
            <person name="Minx P."/>
            <person name="Cordum H."/>
            <person name="Wilson R."/>
            <person name="Cheng Z."/>
            <person name="Jin W."/>
            <person name="Jiang J."/>
            <person name="Leong S.A."/>
            <person name="Iwama H."/>
            <person name="Gojobori T."/>
            <person name="Itoh T."/>
            <person name="Niimura Y."/>
            <person name="Fujii Y."/>
            <person name="Habara T."/>
            <person name="Sakai H."/>
            <person name="Sato Y."/>
            <person name="Wilson G."/>
            <person name="Kumar K."/>
            <person name="McCouch S."/>
            <person name="Juretic N."/>
            <person name="Hoen D."/>
            <person name="Wright S."/>
            <person name="Bruskiewich R."/>
            <person name="Bureau T."/>
            <person name="Miyao A."/>
            <person name="Hirochika H."/>
            <person name="Nishikawa T."/>
            <person name="Kadowaki K."/>
            <person name="Sugiura M."/>
            <person name="Burr B."/>
            <person name="Sasaki T."/>
        </authorList>
    </citation>
    <scope>NUCLEOTIDE SEQUENCE [LARGE SCALE GENOMIC DNA]</scope>
    <source>
        <strain evidence="13">cv. Nipponbare</strain>
    </source>
</reference>
<dbReference type="SUPFAM" id="SSF53098">
    <property type="entry name" value="Ribonuclease H-like"/>
    <property type="match status" value="1"/>
</dbReference>
<feature type="domain" description="Reverse transcriptase" evidence="10">
    <location>
        <begin position="499"/>
        <end position="678"/>
    </location>
</feature>
<dbReference type="PANTHER" id="PTHR37984:SF5">
    <property type="entry name" value="PROTEIN NYNRIN-LIKE"/>
    <property type="match status" value="1"/>
</dbReference>
<evidence type="ECO:0000256" key="9">
    <source>
        <dbReference type="SAM" id="MobiDB-lite"/>
    </source>
</evidence>
<dbReference type="Gene3D" id="3.30.420.10">
    <property type="entry name" value="Ribonuclease H-like superfamily/Ribonuclease H"/>
    <property type="match status" value="1"/>
</dbReference>
<dbReference type="PROSITE" id="PS00141">
    <property type="entry name" value="ASP_PROTEASE"/>
    <property type="match status" value="1"/>
</dbReference>
<dbReference type="FunFam" id="3.30.420.10:FF:000032">
    <property type="entry name" value="Retrovirus-related Pol polyprotein from transposon 297-like Protein"/>
    <property type="match status" value="1"/>
</dbReference>
<dbReference type="InterPro" id="IPR012337">
    <property type="entry name" value="RNaseH-like_sf"/>
</dbReference>
<dbReference type="PROSITE" id="PS50878">
    <property type="entry name" value="RT_POL"/>
    <property type="match status" value="1"/>
</dbReference>
<dbReference type="SUPFAM" id="SSF54160">
    <property type="entry name" value="Chromo domain-like"/>
    <property type="match status" value="1"/>
</dbReference>
<evidence type="ECO:0000259" key="10">
    <source>
        <dbReference type="PROSITE" id="PS50878"/>
    </source>
</evidence>
<dbReference type="InterPro" id="IPR050951">
    <property type="entry name" value="Retrovirus_Pol_polyprotein"/>
</dbReference>
<dbReference type="CDD" id="cd00303">
    <property type="entry name" value="retropepsin_like"/>
    <property type="match status" value="1"/>
</dbReference>
<sequence>MATQTQLLQAIANNQGNRGGSSFGEFMRTKPPTLATAEEPMDAEDWLRIIEKKLTLVRVREADKVIFAANQLEGPAGDWWDTYKEAREEDAGEPNWEEFTTAFRDNFVPAAVMRMKKNEFRRLRQGNTTVQEYLNRFTQLARYATRDLADEEEKIDKFIEGLNDELREPMIGQDHDSFQSLINKVVRLENDRKVVEHNRKRRLAMNRPPQTAPQRPKGTTTSAWRPTVVTTSRPAASSNFHRPVTIQNRSPAPNQAATGSLMQRLFTGLLPLLLDEVYSGHGQVNHVRAEEAQEDQGVLMGMFSLNSTPVKVLFDSGASHSFISLKSSQQHNLTRVKLRQPMLVHSPGGEIAVDTACIDVPIRLRDVVFPSNLMVLIPQTLDVILGMDWLAKHRGIIDCRRREVTLTTPWGSDMRATMDQDPRLTERAGGIFTMLPLKGMLVVQRFPDVFAEDLPRMPPDRDIEFIIDLIPGTAPISKRPYRMPVNELEELKKQIRELQEKGFVCPSSSPWGAPVLFVKKKDGSMRMCVDYRSLNEVTIKNKYPLPRIDDLFDQLKGAKVFSKIDLRSGYHQLKIRTGDIPKTAFSTRYGLYEFTVMSFGLTNAPAYFMNLMNKVFMDYLDKFVVVFIDDILIYSKDEEEHAEHLRLVLEKLRKHKLYAKFSKCEFWLKELAFLGHVISAGGVAVDPAKVEAVTEWKAPKSVTEIRSFLGLAGYYRRFIEGFSKIARPMTQLLKKEKKFVWSEQCQESFEQLKEKLTSAPILVLPDIRKDFVIYCDASRQGLGGVLMQDGKVVAYASRQLRPHEENYPTHDLELAAVVHALKIWRHYLIGNHCDIYTDHKSLKYIFTQSDLNLRQRRWLELIKDYDLEVHYHPGKANVVADALSRKSHCNHLRMEGMVPELKEEIAQLNLHIVPCGQINTLDIQPLLRTQMEEAQKDNEEVREVKERLAAGHAKEFSTDEKDVLWIPEWKWDEIGMDFIVGLPKTATGYDSIWVIVDRLTKTARFIPVKTNYSSAKLAELYMTRIVCLHGIPKRIISDRGTQFTSHFWEKVHEALGSHLAFSTAYHPQTDGQTERTNQVLEDMLRACALDFSKDWERCLPYAEFSYNNSFQASLKMSPNETLFGRRCRTPLMWSETGERAVFGPDIIQEAEEKVRLIRDRLKVAQSRQKSYADTRRRNLEFKEGDYVYLKVSPMRGTKRFKLKKCLRVPEEQAPLEEIHISNDLTYPEHPIRILDEAEKRIRSKVWCMYKVQWSNHTEDEATWESEEFLRTEYPHLFENCSSFFPLSLSPPSPRVAASRREPPRAVAIVASRRAPSPSSPAAAPPSPSPSHRRGRAVTVASRPAPRVHPIAASRRAPPLPRRRRRYPVAACVPSPLPRRAPSRRLAPRARHLAPHAALLPRAPCRRCYRAAPPVPSPRAVTVRPSRHRCRSSRPAPCCAASSSHRRVEPRAAPPRRRHEAAAPLPSSLFPIISSPFPYIIPPLLPLFPSILTSSPLPTLPRRRLHAAVPPSSRRHAAVIVPPRRHLRSRRAVAPEPPRRASPPCTAVAVVAATAATEAGDEASEDPYAYYQEGDEDDGAQQRQKQRRPVAGWRLSVGRWQPGASQR</sequence>
<dbReference type="InterPro" id="IPR000477">
    <property type="entry name" value="RT_dom"/>
</dbReference>
<feature type="region of interest" description="Disordered" evidence="9">
    <location>
        <begin position="199"/>
        <end position="222"/>
    </location>
</feature>
<dbReference type="Gene3D" id="2.40.70.10">
    <property type="entry name" value="Acid Proteases"/>
    <property type="match status" value="1"/>
</dbReference>
<dbReference type="GO" id="GO:0004190">
    <property type="term" value="F:aspartic-type endopeptidase activity"/>
    <property type="evidence" value="ECO:0007669"/>
    <property type="project" value="InterPro"/>
</dbReference>
<keyword evidence="4" id="KW-0540">Nuclease</keyword>
<feature type="region of interest" description="Disordered" evidence="9">
    <location>
        <begin position="1310"/>
        <end position="1344"/>
    </location>
</feature>
<evidence type="ECO:0000313" key="12">
    <source>
        <dbReference type="EMBL" id="CAD39728.2"/>
    </source>
</evidence>
<dbReference type="InterPro" id="IPR043502">
    <property type="entry name" value="DNA/RNA_pol_sf"/>
</dbReference>
<name>Q7XX57_ORYSJ</name>
<evidence type="ECO:0000256" key="3">
    <source>
        <dbReference type="ARBA" id="ARBA00022695"/>
    </source>
</evidence>
<dbReference type="InterPro" id="IPR016197">
    <property type="entry name" value="Chromo-like_dom_sf"/>
</dbReference>
<feature type="coiled-coil region" evidence="8">
    <location>
        <begin position="148"/>
        <end position="198"/>
    </location>
</feature>
<dbReference type="Gene3D" id="3.10.20.370">
    <property type="match status" value="1"/>
</dbReference>
<gene>
    <name evidence="12" type="primary">OSJNBb0049I21.6</name>
</gene>
<feature type="domain" description="Integrase catalytic" evidence="11">
    <location>
        <begin position="963"/>
        <end position="1126"/>
    </location>
</feature>
<evidence type="ECO:0000256" key="4">
    <source>
        <dbReference type="ARBA" id="ARBA00022722"/>
    </source>
</evidence>
<dbReference type="CDD" id="cd01647">
    <property type="entry name" value="RT_LTR"/>
    <property type="match status" value="1"/>
</dbReference>
<feature type="compositionally biased region" description="Low complexity" evidence="9">
    <location>
        <begin position="1432"/>
        <end position="1442"/>
    </location>
</feature>
<dbReference type="Pfam" id="PF17917">
    <property type="entry name" value="RT_RNaseH"/>
    <property type="match status" value="1"/>
</dbReference>
<feature type="region of interest" description="Disordered" evidence="9">
    <location>
        <begin position="1555"/>
        <end position="1606"/>
    </location>
</feature>
<dbReference type="InterPro" id="IPR036397">
    <property type="entry name" value="RNaseH_sf"/>
</dbReference>
<dbReference type="InterPro" id="IPR005162">
    <property type="entry name" value="Retrotrans_gag_dom"/>
</dbReference>
<evidence type="ECO:0000256" key="8">
    <source>
        <dbReference type="SAM" id="Coils"/>
    </source>
</evidence>
<dbReference type="CDD" id="cd00024">
    <property type="entry name" value="CD_CSD"/>
    <property type="match status" value="1"/>
</dbReference>
<dbReference type="PANTHER" id="PTHR37984">
    <property type="entry name" value="PROTEIN CBG26694"/>
    <property type="match status" value="1"/>
</dbReference>
<dbReference type="InterPro" id="IPR001969">
    <property type="entry name" value="Aspartic_peptidase_AS"/>
</dbReference>
<dbReference type="InterPro" id="IPR021109">
    <property type="entry name" value="Peptidase_aspartic_dom_sf"/>
</dbReference>